<dbReference type="SUPFAM" id="SSF48452">
    <property type="entry name" value="TPR-like"/>
    <property type="match status" value="1"/>
</dbReference>
<dbReference type="Pfam" id="PF07719">
    <property type="entry name" value="TPR_2"/>
    <property type="match status" value="1"/>
</dbReference>
<dbReference type="InterPro" id="IPR013105">
    <property type="entry name" value="TPR_2"/>
</dbReference>
<feature type="repeat" description="TPR" evidence="3">
    <location>
        <begin position="84"/>
        <end position="117"/>
    </location>
</feature>
<comment type="caution">
    <text evidence="4">The sequence shown here is derived from an EMBL/GenBank/DDBJ whole genome shotgun (WGS) entry which is preliminary data.</text>
</comment>
<keyword evidence="1" id="KW-0677">Repeat</keyword>
<name>A0ABV6Z6A9_UNCC1</name>
<evidence type="ECO:0000256" key="3">
    <source>
        <dbReference type="PROSITE-ProRule" id="PRU00339"/>
    </source>
</evidence>
<dbReference type="EMBL" id="JBHPBY010000666">
    <property type="protein sequence ID" value="MFC1853974.1"/>
    <property type="molecule type" value="Genomic_DNA"/>
</dbReference>
<proteinExistence type="predicted"/>
<accession>A0ABV6Z6A9</accession>
<gene>
    <name evidence="4" type="ORF">ACFL27_27635</name>
</gene>
<evidence type="ECO:0000256" key="2">
    <source>
        <dbReference type="ARBA" id="ARBA00022803"/>
    </source>
</evidence>
<dbReference type="InterPro" id="IPR019734">
    <property type="entry name" value="TPR_rpt"/>
</dbReference>
<evidence type="ECO:0000313" key="4">
    <source>
        <dbReference type="EMBL" id="MFC1853974.1"/>
    </source>
</evidence>
<sequence>MNTVISRSGARFLCCFLAFWLIFNSLLVTSVYADNEEESEQDIKSLVTQGLDAYHSNQFKDAITYLESAIHKLSEKAENREKLSDAYLYLGKCFIIDNDVPKAREAFRKALEFNPGLTLDPSQDSPKILTPFNEVRVEFLQERAEQEKTEQVVTSPILDDFETTEKPKKKWYKKWWVWTLGAVVVGGAAVAAGGSSGGSDDGKATIQVRWYP</sequence>
<dbReference type="PROSITE" id="PS50005">
    <property type="entry name" value="TPR"/>
    <property type="match status" value="1"/>
</dbReference>
<dbReference type="Proteomes" id="UP001594351">
    <property type="component" value="Unassembled WGS sequence"/>
</dbReference>
<reference evidence="4 5" key="1">
    <citation type="submission" date="2024-09" db="EMBL/GenBank/DDBJ databases">
        <title>Laminarin stimulates single cell rates of sulfate reduction while oxygen inhibits transcriptomic activity in coastal marine sediment.</title>
        <authorList>
            <person name="Lindsay M."/>
            <person name="Orcutt B."/>
            <person name="Emerson D."/>
            <person name="Stepanauskas R."/>
            <person name="D'Angelo T."/>
        </authorList>
    </citation>
    <scope>NUCLEOTIDE SEQUENCE [LARGE SCALE GENOMIC DNA]</scope>
    <source>
        <strain evidence="4">SAG AM-311-K15</strain>
    </source>
</reference>
<dbReference type="Gene3D" id="1.25.40.10">
    <property type="entry name" value="Tetratricopeptide repeat domain"/>
    <property type="match status" value="1"/>
</dbReference>
<evidence type="ECO:0000256" key="1">
    <source>
        <dbReference type="ARBA" id="ARBA00022737"/>
    </source>
</evidence>
<keyword evidence="2 3" id="KW-0802">TPR repeat</keyword>
<dbReference type="SMART" id="SM00028">
    <property type="entry name" value="TPR"/>
    <property type="match status" value="2"/>
</dbReference>
<organism evidence="4 5">
    <name type="scientific">candidate division CSSED10-310 bacterium</name>
    <dbReference type="NCBI Taxonomy" id="2855610"/>
    <lineage>
        <taxon>Bacteria</taxon>
        <taxon>Bacteria division CSSED10-310</taxon>
    </lineage>
</organism>
<evidence type="ECO:0000313" key="5">
    <source>
        <dbReference type="Proteomes" id="UP001594351"/>
    </source>
</evidence>
<protein>
    <submittedName>
        <fullName evidence="4">Tetratricopeptide repeat protein</fullName>
    </submittedName>
</protein>
<keyword evidence="5" id="KW-1185">Reference proteome</keyword>
<dbReference type="InterPro" id="IPR011990">
    <property type="entry name" value="TPR-like_helical_dom_sf"/>
</dbReference>